<dbReference type="FunFam" id="3.40.50.300:FF:000006">
    <property type="entry name" value="DNA-binding transcriptional regulator NtrC"/>
    <property type="match status" value="1"/>
</dbReference>
<gene>
    <name evidence="9" type="ORF">SAMN02745123_01652</name>
</gene>
<dbReference type="InterPro" id="IPR013767">
    <property type="entry name" value="PAS_fold"/>
</dbReference>
<dbReference type="InterPro" id="IPR025944">
    <property type="entry name" value="Sigma_54_int_dom_CS"/>
</dbReference>
<dbReference type="Gene3D" id="3.30.450.20">
    <property type="entry name" value="PAS domain"/>
    <property type="match status" value="2"/>
</dbReference>
<evidence type="ECO:0000256" key="4">
    <source>
        <dbReference type="ARBA" id="ARBA00023125"/>
    </source>
</evidence>
<reference evidence="10" key="1">
    <citation type="submission" date="2016-11" db="EMBL/GenBank/DDBJ databases">
        <authorList>
            <person name="Varghese N."/>
            <person name="Submissions S."/>
        </authorList>
    </citation>
    <scope>NUCLEOTIDE SEQUENCE [LARGE SCALE GENOMIC DNA]</scope>
    <source>
        <strain evidence="10">DSM 10349</strain>
    </source>
</reference>
<dbReference type="CDD" id="cd00009">
    <property type="entry name" value="AAA"/>
    <property type="match status" value="1"/>
</dbReference>
<dbReference type="InterPro" id="IPR027417">
    <property type="entry name" value="P-loop_NTPase"/>
</dbReference>
<dbReference type="PANTHER" id="PTHR32071:SF57">
    <property type="entry name" value="C4-DICARBOXYLATE TRANSPORT TRANSCRIPTIONAL REGULATORY PROTEIN DCTD"/>
    <property type="match status" value="1"/>
</dbReference>
<evidence type="ECO:0000256" key="6">
    <source>
        <dbReference type="SAM" id="Coils"/>
    </source>
</evidence>
<evidence type="ECO:0000259" key="7">
    <source>
        <dbReference type="PROSITE" id="PS50045"/>
    </source>
</evidence>
<dbReference type="InterPro" id="IPR058031">
    <property type="entry name" value="AAA_lid_NorR"/>
</dbReference>
<dbReference type="InterPro" id="IPR003593">
    <property type="entry name" value="AAA+_ATPase"/>
</dbReference>
<keyword evidence="10" id="KW-1185">Reference proteome</keyword>
<dbReference type="CDD" id="cd00130">
    <property type="entry name" value="PAS"/>
    <property type="match status" value="2"/>
</dbReference>
<dbReference type="PANTHER" id="PTHR32071">
    <property type="entry name" value="TRANSCRIPTIONAL REGULATORY PROTEIN"/>
    <property type="match status" value="1"/>
</dbReference>
<feature type="coiled-coil region" evidence="6">
    <location>
        <begin position="224"/>
        <end position="251"/>
    </location>
</feature>
<dbReference type="PROSITE" id="PS00676">
    <property type="entry name" value="SIGMA54_INTERACT_2"/>
    <property type="match status" value="1"/>
</dbReference>
<dbReference type="Pfam" id="PF00989">
    <property type="entry name" value="PAS"/>
    <property type="match status" value="1"/>
</dbReference>
<dbReference type="GO" id="GO:0043565">
    <property type="term" value="F:sequence-specific DNA binding"/>
    <property type="evidence" value="ECO:0007669"/>
    <property type="project" value="InterPro"/>
</dbReference>
<dbReference type="STRING" id="1121421.SAMN02745123_01652"/>
<evidence type="ECO:0000256" key="1">
    <source>
        <dbReference type="ARBA" id="ARBA00022741"/>
    </source>
</evidence>
<dbReference type="SMART" id="SM00091">
    <property type="entry name" value="PAS"/>
    <property type="match status" value="2"/>
</dbReference>
<dbReference type="InterPro" id="IPR000014">
    <property type="entry name" value="PAS"/>
</dbReference>
<feature type="domain" description="PAS" evidence="8">
    <location>
        <begin position="9"/>
        <end position="54"/>
    </location>
</feature>
<dbReference type="SUPFAM" id="SSF46689">
    <property type="entry name" value="Homeodomain-like"/>
    <property type="match status" value="1"/>
</dbReference>
<sequence length="570" mass="64093">MSSEVNSAYGNLIQEGINSLSIGILLLDAKGYVSFANTSFQEIVNKTDQELIGKHIQHFSFGISLLNELSPININGVPFNLNCTKVMKNSSLLATLVELHNISKLQQLQDELNRKQNLVNLLQAIFDSDRECIVGVDANEKIIMINNAYCNLLDVKREELLGKNVQEAIENTRLHVVLRTGQSEVGEIQRIKGNDTICSRILLKENGQVQGAVGKVMFKDVSELRSLMKRVDLLKSELAFYKEELKRYQGTSYLLDDIIGTSEAMQNLKNLVVRVARNDSTVLIRGESGTGKELFAQALHNASQRAHNPFIKVNCAALPENLLESELFGYQEGAFTGARKGGKIGKFELANKGTIFLDEIGDMPLNMQVKLLRVLQEKEIERLGENRPIKVNIRVVAATNRNLEEMIGEGQFREDLFYRLNVVTLEVPPLRERPEDIPELVKLLMEKLAWQLGCSPKTLTPSALNTLLSYSWPGNVRELENLLERILNMIDDDTITVNQISPYIHKDKVSKAAVEIRPMKEAIESLERNLILNTLDSTAGDCLAAARLLQISKSTLYEKINRYKITKKFN</sequence>
<feature type="domain" description="Sigma-54 factor interaction" evidence="7">
    <location>
        <begin position="258"/>
        <end position="488"/>
    </location>
</feature>
<dbReference type="AlphaFoldDB" id="A0A1M6S0L1"/>
<dbReference type="SUPFAM" id="SSF55785">
    <property type="entry name" value="PYP-like sensor domain (PAS domain)"/>
    <property type="match status" value="2"/>
</dbReference>
<dbReference type="PRINTS" id="PR01590">
    <property type="entry name" value="HTHFIS"/>
</dbReference>
<feature type="domain" description="PAS" evidence="8">
    <location>
        <begin position="118"/>
        <end position="164"/>
    </location>
</feature>
<evidence type="ECO:0000313" key="9">
    <source>
        <dbReference type="EMBL" id="SHK38127.1"/>
    </source>
</evidence>
<proteinExistence type="predicted"/>
<keyword evidence="6" id="KW-0175">Coiled coil</keyword>
<dbReference type="PROSITE" id="PS50045">
    <property type="entry name" value="SIGMA54_INTERACT_4"/>
    <property type="match status" value="1"/>
</dbReference>
<evidence type="ECO:0000256" key="5">
    <source>
        <dbReference type="ARBA" id="ARBA00023163"/>
    </source>
</evidence>
<dbReference type="RefSeq" id="WP_072912954.1">
    <property type="nucleotide sequence ID" value="NZ_FRAR01000012.1"/>
</dbReference>
<dbReference type="Pfam" id="PF25601">
    <property type="entry name" value="AAA_lid_14"/>
    <property type="match status" value="1"/>
</dbReference>
<dbReference type="Gene3D" id="1.10.8.60">
    <property type="match status" value="1"/>
</dbReference>
<dbReference type="Gene3D" id="1.10.10.60">
    <property type="entry name" value="Homeodomain-like"/>
    <property type="match status" value="1"/>
</dbReference>
<keyword evidence="5" id="KW-0804">Transcription</keyword>
<keyword evidence="2" id="KW-0067">ATP-binding</keyword>
<organism evidence="9 10">
    <name type="scientific">Desulforamulus aeronauticus DSM 10349</name>
    <dbReference type="NCBI Taxonomy" id="1121421"/>
    <lineage>
        <taxon>Bacteria</taxon>
        <taxon>Bacillati</taxon>
        <taxon>Bacillota</taxon>
        <taxon>Clostridia</taxon>
        <taxon>Eubacteriales</taxon>
        <taxon>Peptococcaceae</taxon>
        <taxon>Desulforamulus</taxon>
    </lineage>
</organism>
<dbReference type="Pfam" id="PF02954">
    <property type="entry name" value="HTH_8"/>
    <property type="match status" value="1"/>
</dbReference>
<dbReference type="InterPro" id="IPR025943">
    <property type="entry name" value="Sigma_54_int_dom_ATP-bd_2"/>
</dbReference>
<dbReference type="EMBL" id="FRAR01000012">
    <property type="protein sequence ID" value="SHK38127.1"/>
    <property type="molecule type" value="Genomic_DNA"/>
</dbReference>
<dbReference type="InterPro" id="IPR009057">
    <property type="entry name" value="Homeodomain-like_sf"/>
</dbReference>
<evidence type="ECO:0000256" key="2">
    <source>
        <dbReference type="ARBA" id="ARBA00022840"/>
    </source>
</evidence>
<accession>A0A1M6S0L1</accession>
<dbReference type="PROSITE" id="PS00675">
    <property type="entry name" value="SIGMA54_INTERACT_1"/>
    <property type="match status" value="1"/>
</dbReference>
<name>A0A1M6S0L1_9FIRM</name>
<dbReference type="NCBIfam" id="TIGR00229">
    <property type="entry name" value="sensory_box"/>
    <property type="match status" value="1"/>
</dbReference>
<dbReference type="Gene3D" id="3.40.50.300">
    <property type="entry name" value="P-loop containing nucleotide triphosphate hydrolases"/>
    <property type="match status" value="1"/>
</dbReference>
<protein>
    <submittedName>
        <fullName evidence="9">PAS domain S-box-containing protein</fullName>
    </submittedName>
</protein>
<dbReference type="PROSITE" id="PS50112">
    <property type="entry name" value="PAS"/>
    <property type="match status" value="2"/>
</dbReference>
<dbReference type="GO" id="GO:0006355">
    <property type="term" value="P:regulation of DNA-templated transcription"/>
    <property type="evidence" value="ECO:0007669"/>
    <property type="project" value="InterPro"/>
</dbReference>
<dbReference type="OrthoDB" id="9803970at2"/>
<keyword evidence="4" id="KW-0238">DNA-binding</keyword>
<keyword evidence="1" id="KW-0547">Nucleotide-binding</keyword>
<dbReference type="PROSITE" id="PS00688">
    <property type="entry name" value="SIGMA54_INTERACT_3"/>
    <property type="match status" value="1"/>
</dbReference>
<dbReference type="InterPro" id="IPR002197">
    <property type="entry name" value="HTH_Fis"/>
</dbReference>
<dbReference type="InterPro" id="IPR002078">
    <property type="entry name" value="Sigma_54_int"/>
</dbReference>
<evidence type="ECO:0000313" key="10">
    <source>
        <dbReference type="Proteomes" id="UP000183997"/>
    </source>
</evidence>
<dbReference type="Pfam" id="PF00158">
    <property type="entry name" value="Sigma54_activat"/>
    <property type="match status" value="1"/>
</dbReference>
<dbReference type="Pfam" id="PF13426">
    <property type="entry name" value="PAS_9"/>
    <property type="match status" value="1"/>
</dbReference>
<dbReference type="SMART" id="SM00382">
    <property type="entry name" value="AAA"/>
    <property type="match status" value="1"/>
</dbReference>
<dbReference type="GO" id="GO:0005524">
    <property type="term" value="F:ATP binding"/>
    <property type="evidence" value="ECO:0007669"/>
    <property type="project" value="UniProtKB-KW"/>
</dbReference>
<evidence type="ECO:0000259" key="8">
    <source>
        <dbReference type="PROSITE" id="PS50112"/>
    </source>
</evidence>
<dbReference type="Proteomes" id="UP000183997">
    <property type="component" value="Unassembled WGS sequence"/>
</dbReference>
<dbReference type="InterPro" id="IPR035965">
    <property type="entry name" value="PAS-like_dom_sf"/>
</dbReference>
<dbReference type="SUPFAM" id="SSF52540">
    <property type="entry name" value="P-loop containing nucleoside triphosphate hydrolases"/>
    <property type="match status" value="1"/>
</dbReference>
<keyword evidence="3" id="KW-0805">Transcription regulation</keyword>
<dbReference type="InterPro" id="IPR025662">
    <property type="entry name" value="Sigma_54_int_dom_ATP-bd_1"/>
</dbReference>
<evidence type="ECO:0000256" key="3">
    <source>
        <dbReference type="ARBA" id="ARBA00023015"/>
    </source>
</evidence>